<accession>A0ABW3YDK4</accession>
<gene>
    <name evidence="2" type="ORF">ACFQ4H_08660</name>
</gene>
<dbReference type="RefSeq" id="WP_377569058.1">
    <property type="nucleotide sequence ID" value="NZ_JBHTMP010000010.1"/>
</dbReference>
<keyword evidence="3" id="KW-1185">Reference proteome</keyword>
<sequence length="51" mass="5826">MFEVFFVLVLYVFGFILLYGVVRLAVKHGIEDATHARHRTVTPEEVFFPGG</sequence>
<keyword evidence="1" id="KW-1133">Transmembrane helix</keyword>
<evidence type="ECO:0000256" key="1">
    <source>
        <dbReference type="SAM" id="Phobius"/>
    </source>
</evidence>
<comment type="caution">
    <text evidence="2">The sequence shown here is derived from an EMBL/GenBank/DDBJ whole genome shotgun (WGS) entry which is preliminary data.</text>
</comment>
<keyword evidence="1" id="KW-0812">Transmembrane</keyword>
<proteinExistence type="predicted"/>
<feature type="transmembrane region" description="Helical" evidence="1">
    <location>
        <begin position="6"/>
        <end position="26"/>
    </location>
</feature>
<reference evidence="3" key="1">
    <citation type="journal article" date="2019" name="Int. J. Syst. Evol. Microbiol.">
        <title>The Global Catalogue of Microorganisms (GCM) 10K type strain sequencing project: providing services to taxonomists for standard genome sequencing and annotation.</title>
        <authorList>
            <consortium name="The Broad Institute Genomics Platform"/>
            <consortium name="The Broad Institute Genome Sequencing Center for Infectious Disease"/>
            <person name="Wu L."/>
            <person name="Ma J."/>
        </authorList>
    </citation>
    <scope>NUCLEOTIDE SEQUENCE [LARGE SCALE GENOMIC DNA]</scope>
    <source>
        <strain evidence="3">JCM 31037</strain>
    </source>
</reference>
<keyword evidence="1" id="KW-0472">Membrane</keyword>
<evidence type="ECO:0000313" key="3">
    <source>
        <dbReference type="Proteomes" id="UP001597260"/>
    </source>
</evidence>
<organism evidence="2 3">
    <name type="scientific">Micromonospora sonneratiae</name>
    <dbReference type="NCBI Taxonomy" id="1184706"/>
    <lineage>
        <taxon>Bacteria</taxon>
        <taxon>Bacillati</taxon>
        <taxon>Actinomycetota</taxon>
        <taxon>Actinomycetes</taxon>
        <taxon>Micromonosporales</taxon>
        <taxon>Micromonosporaceae</taxon>
        <taxon>Micromonospora</taxon>
    </lineage>
</organism>
<protein>
    <submittedName>
        <fullName evidence="2">Uncharacterized protein</fullName>
    </submittedName>
</protein>
<name>A0ABW3YDK4_9ACTN</name>
<dbReference type="Proteomes" id="UP001597260">
    <property type="component" value="Unassembled WGS sequence"/>
</dbReference>
<dbReference type="EMBL" id="JBHTMP010000010">
    <property type="protein sequence ID" value="MFD1321158.1"/>
    <property type="molecule type" value="Genomic_DNA"/>
</dbReference>
<evidence type="ECO:0000313" key="2">
    <source>
        <dbReference type="EMBL" id="MFD1321158.1"/>
    </source>
</evidence>